<proteinExistence type="predicted"/>
<dbReference type="AlphaFoldDB" id="A0A455SE01"/>
<name>A0A455SE01_9CHLR</name>
<reference evidence="1" key="1">
    <citation type="submission" date="2018-12" db="EMBL/GenBank/DDBJ databases">
        <title>Novel natural products biosynthetic potential of the class Ktedonobacteria.</title>
        <authorList>
            <person name="Zheng Y."/>
            <person name="Saitou A."/>
            <person name="Wang C.M."/>
            <person name="Toyoda A."/>
            <person name="Minakuchi Y."/>
            <person name="Sekiguchi Y."/>
            <person name="Ueda K."/>
            <person name="Takano H."/>
            <person name="Sakai Y."/>
            <person name="Yokota A."/>
            <person name="Yabe S."/>
        </authorList>
    </citation>
    <scope>NUCLEOTIDE SEQUENCE</scope>
    <source>
        <strain evidence="1">COM3</strain>
    </source>
</reference>
<dbReference type="EMBL" id="AP019376">
    <property type="protein sequence ID" value="BBH85269.1"/>
    <property type="molecule type" value="Genomic_DNA"/>
</dbReference>
<sequence length="93" mass="10687">MQPEYYLIARKNTYAVGLVGIGTIHLLYEGSQETASRSVEQLKSGHITPADFCDSPWQDVPLDRVEGILDTPLDRLARRFRDAAIRQEEERRR</sequence>
<evidence type="ECO:0000313" key="1">
    <source>
        <dbReference type="EMBL" id="BBH85269.1"/>
    </source>
</evidence>
<accession>A0A455SE01</accession>
<gene>
    <name evidence="1" type="ORF">KTC_00200</name>
</gene>
<protein>
    <submittedName>
        <fullName evidence="1">Uncharacterized protein</fullName>
    </submittedName>
</protein>
<organism evidence="1">
    <name type="scientific">Thermosporothrix sp. COM3</name>
    <dbReference type="NCBI Taxonomy" id="2490863"/>
    <lineage>
        <taxon>Bacteria</taxon>
        <taxon>Bacillati</taxon>
        <taxon>Chloroflexota</taxon>
        <taxon>Ktedonobacteria</taxon>
        <taxon>Ktedonobacterales</taxon>
        <taxon>Thermosporotrichaceae</taxon>
        <taxon>Thermosporothrix</taxon>
    </lineage>
</organism>